<dbReference type="GO" id="GO:0006281">
    <property type="term" value="P:DNA repair"/>
    <property type="evidence" value="ECO:0007669"/>
    <property type="project" value="TreeGrafter"/>
</dbReference>
<dbReference type="InterPro" id="IPR044998">
    <property type="entry name" value="Timeless"/>
</dbReference>
<protein>
    <submittedName>
        <fullName evidence="8">Topoisomerase 1-associated factor 1</fullName>
    </submittedName>
</protein>
<dbReference type="GO" id="GO:0003677">
    <property type="term" value="F:DNA binding"/>
    <property type="evidence" value="ECO:0007669"/>
    <property type="project" value="TreeGrafter"/>
</dbReference>
<feature type="domain" description="Timeless N-terminal" evidence="7">
    <location>
        <begin position="32"/>
        <end position="301"/>
    </location>
</feature>
<evidence type="ECO:0000256" key="1">
    <source>
        <dbReference type="ARBA" id="ARBA00004123"/>
    </source>
</evidence>
<keyword evidence="5" id="KW-0175">Coiled coil</keyword>
<dbReference type="PANTHER" id="PTHR22940">
    <property type="entry name" value="TIMEOUT/TIMELESS-2"/>
    <property type="match status" value="1"/>
</dbReference>
<dbReference type="Pfam" id="PF04821">
    <property type="entry name" value="TIMELESS"/>
    <property type="match status" value="1"/>
</dbReference>
<evidence type="ECO:0000256" key="2">
    <source>
        <dbReference type="ARBA" id="ARBA00022880"/>
    </source>
</evidence>
<feature type="region of interest" description="Disordered" evidence="6">
    <location>
        <begin position="931"/>
        <end position="966"/>
    </location>
</feature>
<keyword evidence="9" id="KW-1185">Reference proteome</keyword>
<evidence type="ECO:0000259" key="7">
    <source>
        <dbReference type="Pfam" id="PF04821"/>
    </source>
</evidence>
<evidence type="ECO:0000256" key="6">
    <source>
        <dbReference type="SAM" id="MobiDB-lite"/>
    </source>
</evidence>
<accession>A0A9P5VQ63</accession>
<feature type="region of interest" description="Disordered" evidence="6">
    <location>
        <begin position="581"/>
        <end position="635"/>
    </location>
</feature>
<evidence type="ECO:0000256" key="3">
    <source>
        <dbReference type="ARBA" id="ARBA00023242"/>
    </source>
</evidence>
<feature type="coiled-coil region" evidence="5">
    <location>
        <begin position="416"/>
        <end position="443"/>
    </location>
</feature>
<organism evidence="8 9">
    <name type="scientific">Podila minutissima</name>
    <dbReference type="NCBI Taxonomy" id="64525"/>
    <lineage>
        <taxon>Eukaryota</taxon>
        <taxon>Fungi</taxon>
        <taxon>Fungi incertae sedis</taxon>
        <taxon>Mucoromycota</taxon>
        <taxon>Mortierellomycotina</taxon>
        <taxon>Mortierellomycetes</taxon>
        <taxon>Mortierellales</taxon>
        <taxon>Mortierellaceae</taxon>
        <taxon>Podila</taxon>
    </lineage>
</organism>
<proteinExistence type="predicted"/>
<evidence type="ECO:0000256" key="5">
    <source>
        <dbReference type="SAM" id="Coils"/>
    </source>
</evidence>
<evidence type="ECO:0000256" key="4">
    <source>
        <dbReference type="ARBA" id="ARBA00023306"/>
    </source>
</evidence>
<sequence>MDPDTESLLVSTCHALGGFEDRSERMDDTSQVYVMGDECLECLKDIKKFIKYYDEPGDNVVLNFLGKMGVLEKDLIPIMLLNTPANNSTKERLVLACIELMVPMTWIIDIKALQEIATMEEDSSIVGNLYAKTEILRKYKKAFLQPGVLGAVFAILLKPLEVEHRMRTTRDQAVIRLGLSLFRNLVAIPDAESSITGTMEQFISSIMQEELLRRYQDENIMALLVTLASSASDPQLAEWNSLTLEVFYYIFSGIEPDDLIPTVNGSVKNSQLQDMLNKEQQAKANQSTAGRKRHDRFGTTGEVRLKDGTRMVLHKNGALFTPFENQLDEIKKPRAKTKRQIEFGEYKKNLSKSGALMLRNLAMNMLDSCFNPLFGSLRKDMEARRERVKEHHHGQYLYLMGFLLKYQRQYSDYLGKQYHERKRKMTDRQLQALKQEYKENMKQCNFGLVGTAVQVKSVFQVVQMMREKSELKEWEMVRRAMDCFQEILMTLHAMSKSSDEAYKDASNSVQNNLYYEGATLELFLDLARNYKTHSKKYLHTLTRMIHILLKTLENYSKSTDYMYVRKKRTIAKKKAEKAAAEAQGDGAQNAEAQANGDLPQVDQLDLGDEGERNGQERDQDEEEAEENEQTHTMTEHKFLFSEYERRFATENIVETYCTFLEDYKELNETELHWTSSMFHRIAVNCANLAVFYKLSTLQLFHQILQDNKEPTRRDLVPTTNYIVHQFFKKLQEYPPLIVEVMFPKTNKSCLTINVGPEVAEQKAEAAAAKKEKQLENTEMQIDDTIPLSDQIRIAVMALADEEHEDLVEWVHDLLKDAIAKRTLMAFRSETELAANPDLMESIGDVEDIPVVPTTPVQTRALRVEPRFRLLLKLTGFVREEHDGAKYKIPRDLPTDTISEFADLIKAELDKGPIEHAEYNFAELIKTMKKKASSSRKKSSGVNGQTHEPKDAPVYHSTEYVLDSDEEVDEDYLRAETDLRKRHKAELEEAEMQHREQEEANARAKSHRAKEQILQRMRERRKAARGQPEAVGGEGPEEEADQPGDNDNGDDQEDLGRAAKSTSDVESDMNSDSDRDADRDRAAKSTSDVDSDDSDLGILSRRPSSMSRFEHGGSGEPSISQGTPTRKRQIIWDDSEDEDMAGSDVESGAAAGLGSGDGSDGPPPHKKIAFEE</sequence>
<dbReference type="GO" id="GO:0043111">
    <property type="term" value="P:replication fork arrest"/>
    <property type="evidence" value="ECO:0007669"/>
    <property type="project" value="TreeGrafter"/>
</dbReference>
<dbReference type="AlphaFoldDB" id="A0A9P5VQ63"/>
<dbReference type="GO" id="GO:0000076">
    <property type="term" value="P:DNA replication checkpoint signaling"/>
    <property type="evidence" value="ECO:0007669"/>
    <property type="project" value="TreeGrafter"/>
</dbReference>
<feature type="compositionally biased region" description="Low complexity" evidence="6">
    <location>
        <begin position="581"/>
        <end position="597"/>
    </location>
</feature>
<gene>
    <name evidence="8" type="primary">TOF1</name>
    <name evidence="8" type="ORF">BG006_010043</name>
</gene>
<dbReference type="InterPro" id="IPR006906">
    <property type="entry name" value="Timeless_N"/>
</dbReference>
<feature type="compositionally biased region" description="Acidic residues" evidence="6">
    <location>
        <begin position="1034"/>
        <end position="1052"/>
    </location>
</feature>
<keyword evidence="2" id="KW-0236">DNA replication inhibitor</keyword>
<dbReference type="Proteomes" id="UP000696485">
    <property type="component" value="Unassembled WGS sequence"/>
</dbReference>
<name>A0A9P5VQ63_9FUNG</name>
<feature type="compositionally biased region" description="Acidic residues" evidence="6">
    <location>
        <begin position="618"/>
        <end position="627"/>
    </location>
</feature>
<feature type="compositionally biased region" description="Basic and acidic residues" evidence="6">
    <location>
        <begin position="1071"/>
        <end position="1082"/>
    </location>
</feature>
<reference evidence="8" key="1">
    <citation type="journal article" date="2020" name="Fungal Divers.">
        <title>Resolving the Mortierellaceae phylogeny through synthesis of multi-gene phylogenetics and phylogenomics.</title>
        <authorList>
            <person name="Vandepol N."/>
            <person name="Liber J."/>
            <person name="Desiro A."/>
            <person name="Na H."/>
            <person name="Kennedy M."/>
            <person name="Barry K."/>
            <person name="Grigoriev I.V."/>
            <person name="Miller A.N."/>
            <person name="O'Donnell K."/>
            <person name="Stajich J.E."/>
            <person name="Bonito G."/>
        </authorList>
    </citation>
    <scope>NUCLEOTIDE SEQUENCE</scope>
    <source>
        <strain evidence="8">NVP1</strain>
    </source>
</reference>
<comment type="subcellular location">
    <subcellularLocation>
        <location evidence="1">Nucleus</location>
    </subcellularLocation>
</comment>
<keyword evidence="3" id="KW-0539">Nucleus</keyword>
<dbReference type="EMBL" id="JAAAUY010000077">
    <property type="protein sequence ID" value="KAF9335988.1"/>
    <property type="molecule type" value="Genomic_DNA"/>
</dbReference>
<evidence type="ECO:0000313" key="9">
    <source>
        <dbReference type="Proteomes" id="UP000696485"/>
    </source>
</evidence>
<comment type="caution">
    <text evidence="8">The sequence shown here is derived from an EMBL/GenBank/DDBJ whole genome shotgun (WGS) entry which is preliminary data.</text>
</comment>
<feature type="region of interest" description="Disordered" evidence="6">
    <location>
        <begin position="987"/>
        <end position="1171"/>
    </location>
</feature>
<evidence type="ECO:0000313" key="8">
    <source>
        <dbReference type="EMBL" id="KAF9335988.1"/>
    </source>
</evidence>
<feature type="compositionally biased region" description="Basic and acidic residues" evidence="6">
    <location>
        <begin position="987"/>
        <end position="1001"/>
    </location>
</feature>
<keyword evidence="4" id="KW-0131">Cell cycle</keyword>
<dbReference type="PANTHER" id="PTHR22940:SF4">
    <property type="entry name" value="PROTEIN TIMELESS HOMOLOG"/>
    <property type="match status" value="1"/>
</dbReference>
<dbReference type="GO" id="GO:0031298">
    <property type="term" value="C:replication fork protection complex"/>
    <property type="evidence" value="ECO:0007669"/>
    <property type="project" value="TreeGrafter"/>
</dbReference>